<dbReference type="OrthoDB" id="121943at2759"/>
<accession>A0A9W6WRL2</accession>
<dbReference type="Proteomes" id="UP001165083">
    <property type="component" value="Unassembled WGS sequence"/>
</dbReference>
<organism evidence="2 3">
    <name type="scientific">Phytophthora lilii</name>
    <dbReference type="NCBI Taxonomy" id="2077276"/>
    <lineage>
        <taxon>Eukaryota</taxon>
        <taxon>Sar</taxon>
        <taxon>Stramenopiles</taxon>
        <taxon>Oomycota</taxon>
        <taxon>Peronosporomycetes</taxon>
        <taxon>Peronosporales</taxon>
        <taxon>Peronosporaceae</taxon>
        <taxon>Phytophthora</taxon>
    </lineage>
</organism>
<sequence>MKVRKVLSFPGRPHGEVVVASQCSRIMTAQRKLLVSWLFLGMVPFILQARSYLKLAMPHKITENLLVPPGAERRINNLIELCPMNGCHIGHVWWNVEITHYYSLEHGHLYHYVVPQYNSHGNFLIGSEKMEPFSTAPSGCANYSYPVELYFYHGSIGYYSFYDELVGTYCIIDHIAYTHVAGVGTFDINGLALAEELNGDGYRWSLWYSLVGALFRGLVLRRCYISCKRYGDKCAQMDVSLRRKAATIYVHENMRLAAHGATNYHQMALLYLLLEGLMSDLFLLAATDGAFDWVQHVSLGYNLSGILLMLFEIVENTGWLRESYRLFTKRYAFQLRVVTDRGAP</sequence>
<name>A0A9W6WRL2_9STRA</name>
<feature type="transmembrane region" description="Helical" evidence="1">
    <location>
        <begin position="34"/>
        <end position="53"/>
    </location>
</feature>
<evidence type="ECO:0000256" key="1">
    <source>
        <dbReference type="SAM" id="Phobius"/>
    </source>
</evidence>
<dbReference type="AlphaFoldDB" id="A0A9W6WRL2"/>
<gene>
    <name evidence="2" type="ORF">Plil01_000388600</name>
</gene>
<keyword evidence="1" id="KW-0812">Transmembrane</keyword>
<keyword evidence="1" id="KW-1133">Transmembrane helix</keyword>
<keyword evidence="1" id="KW-0472">Membrane</keyword>
<proteinExistence type="predicted"/>
<reference evidence="2" key="1">
    <citation type="submission" date="2023-04" db="EMBL/GenBank/DDBJ databases">
        <title>Phytophthora lilii NBRC 32176.</title>
        <authorList>
            <person name="Ichikawa N."/>
            <person name="Sato H."/>
            <person name="Tonouchi N."/>
        </authorList>
    </citation>
    <scope>NUCLEOTIDE SEQUENCE</scope>
    <source>
        <strain evidence="2">NBRC 32176</strain>
    </source>
</reference>
<protein>
    <submittedName>
        <fullName evidence="2">Unnamed protein product</fullName>
    </submittedName>
</protein>
<comment type="caution">
    <text evidence="2">The sequence shown here is derived from an EMBL/GenBank/DDBJ whole genome shotgun (WGS) entry which is preliminary data.</text>
</comment>
<evidence type="ECO:0000313" key="2">
    <source>
        <dbReference type="EMBL" id="GMF13410.1"/>
    </source>
</evidence>
<dbReference type="EMBL" id="BSXW01000155">
    <property type="protein sequence ID" value="GMF13410.1"/>
    <property type="molecule type" value="Genomic_DNA"/>
</dbReference>
<keyword evidence="3" id="KW-1185">Reference proteome</keyword>
<evidence type="ECO:0000313" key="3">
    <source>
        <dbReference type="Proteomes" id="UP001165083"/>
    </source>
</evidence>